<proteinExistence type="inferred from homology"/>
<dbReference type="Gene3D" id="1.20.1600.10">
    <property type="entry name" value="Outer membrane efflux proteins (OEP)"/>
    <property type="match status" value="1"/>
</dbReference>
<dbReference type="Gene3D" id="2.20.200.10">
    <property type="entry name" value="Outer membrane efflux proteins (OEP)"/>
    <property type="match status" value="1"/>
</dbReference>
<keyword evidence="4" id="KW-1185">Reference proteome</keyword>
<evidence type="ECO:0000313" key="3">
    <source>
        <dbReference type="EMBL" id="AQW88513.1"/>
    </source>
</evidence>
<dbReference type="PROSITE" id="PS51257">
    <property type="entry name" value="PROKAR_LIPOPROTEIN"/>
    <property type="match status" value="1"/>
</dbReference>
<accession>A0A1S6U9U6</accession>
<comment type="subcellular location">
    <subcellularLocation>
        <location evidence="2">Cell membrane</location>
        <topology evidence="2">Lipid-anchor</topology>
    </subcellularLocation>
</comment>
<dbReference type="RefSeq" id="WP_078424849.1">
    <property type="nucleotide sequence ID" value="NZ_CP017258.1"/>
</dbReference>
<name>A0A1S6U9U6_9BACT</name>
<dbReference type="PANTHER" id="PTHR30203:SF30">
    <property type="entry name" value="OUTER MEMBRANE PROTEIN-RELATED"/>
    <property type="match status" value="1"/>
</dbReference>
<dbReference type="GO" id="GO:0005886">
    <property type="term" value="C:plasma membrane"/>
    <property type="evidence" value="ECO:0007669"/>
    <property type="project" value="UniProtKB-SubCell"/>
</dbReference>
<dbReference type="NCBIfam" id="TIGR01845">
    <property type="entry name" value="outer_NodT"/>
    <property type="match status" value="1"/>
</dbReference>
<dbReference type="EMBL" id="CP017258">
    <property type="protein sequence ID" value="AQW88513.1"/>
    <property type="molecule type" value="Genomic_DNA"/>
</dbReference>
<evidence type="ECO:0000256" key="1">
    <source>
        <dbReference type="ARBA" id="ARBA00007613"/>
    </source>
</evidence>
<keyword evidence="2" id="KW-0472">Membrane</keyword>
<reference evidence="4" key="1">
    <citation type="submission" date="2016-09" db="EMBL/GenBank/DDBJ databases">
        <title>Comparative genomics of the Campylobacter concisus group.</title>
        <authorList>
            <person name="Miller W.G."/>
            <person name="Yee E."/>
            <person name="Chapman M.H."/>
            <person name="Huynh S."/>
            <person name="Bono J.L."/>
            <person name="On S.L.W."/>
            <person name="StLeger J."/>
            <person name="Foster G."/>
            <person name="Parker C.T."/>
        </authorList>
    </citation>
    <scope>NUCLEOTIDE SEQUENCE [LARGE SCALE GENOMIC DNA]</scope>
    <source>
        <strain evidence="4">RM18021</strain>
    </source>
</reference>
<dbReference type="SUPFAM" id="SSF56954">
    <property type="entry name" value="Outer membrane efflux proteins (OEP)"/>
    <property type="match status" value="1"/>
</dbReference>
<comment type="similarity">
    <text evidence="1 2">Belongs to the outer membrane factor (OMF) (TC 1.B.17) family.</text>
</comment>
<keyword evidence="2" id="KW-0812">Transmembrane</keyword>
<dbReference type="AlphaFoldDB" id="A0A1S6U9U6"/>
<organism evidence="3 4">
    <name type="scientific">Campylobacter pinnipediorum subsp. caledonicus</name>
    <dbReference type="NCBI Taxonomy" id="1874362"/>
    <lineage>
        <taxon>Bacteria</taxon>
        <taxon>Pseudomonadati</taxon>
        <taxon>Campylobacterota</taxon>
        <taxon>Epsilonproteobacteria</taxon>
        <taxon>Campylobacterales</taxon>
        <taxon>Campylobacteraceae</taxon>
        <taxon>Campylobacter</taxon>
    </lineage>
</organism>
<sequence length="447" mass="50202">MRNIIFFAIVLLFVGCSFKPEMIDVNSSFDYKSQTTNISDKWWEEFNDDKLNSLVDDALKHNIDLKIAYLNLQKADINLNNAKSLFLPTASVTGSATRRGTEHLKTDSFSLNAVLNYEVDLWGRVKNSVESNKALLNASIYDYNASRLSIVSNVVDNYFSLVALKMQENIYKNTLKSYIDTMNYRKKQLEAGAITKSVYIQSVTSVQNASINLNNIKNQIITLSNVLSILAGRDNNEILYSLVNTNKTLPKAPQINADISADILLKRSDVAYAYEILKSSNALVGVAKAAYFPSISLSGIFGFSSAKIDNLFDKDARFWSLGTSLTQNIFNLPQTKNRVKLSKIIESENALRYEKIIKIALGEVKTALINRRNLIEIFNQTKELLDSQEKIYELVNSQYDEGYVDHLSLLDAQRNLLSTKLSLVNANLNLNKAVVQVFKAFGGGFKK</sequence>
<keyword evidence="2" id="KW-0564">Palmitate</keyword>
<keyword evidence="2 3" id="KW-0449">Lipoprotein</keyword>
<keyword evidence="2" id="KW-1134">Transmembrane beta strand</keyword>
<evidence type="ECO:0000256" key="2">
    <source>
        <dbReference type="RuleBase" id="RU362097"/>
    </source>
</evidence>
<dbReference type="Proteomes" id="UP000190868">
    <property type="component" value="Chromosome"/>
</dbReference>
<dbReference type="InterPro" id="IPR003423">
    <property type="entry name" value="OMP_efflux"/>
</dbReference>
<dbReference type="GO" id="GO:0015562">
    <property type="term" value="F:efflux transmembrane transporter activity"/>
    <property type="evidence" value="ECO:0007669"/>
    <property type="project" value="InterPro"/>
</dbReference>
<dbReference type="InterPro" id="IPR010131">
    <property type="entry name" value="MdtP/NodT-like"/>
</dbReference>
<dbReference type="PANTHER" id="PTHR30203">
    <property type="entry name" value="OUTER MEMBRANE CATION EFFLUX PROTEIN"/>
    <property type="match status" value="1"/>
</dbReference>
<gene>
    <name evidence="3" type="primary">cmeC</name>
    <name evidence="3" type="ORF">CPIN18021_1736</name>
</gene>
<protein>
    <submittedName>
        <fullName evidence="3">Multidrug efflux system CmeABC, outer membrane lipoprotein CmeC</fullName>
    </submittedName>
</protein>
<dbReference type="Pfam" id="PF02321">
    <property type="entry name" value="OEP"/>
    <property type="match status" value="2"/>
</dbReference>
<evidence type="ECO:0000313" key="4">
    <source>
        <dbReference type="Proteomes" id="UP000190868"/>
    </source>
</evidence>